<evidence type="ECO:0000256" key="1">
    <source>
        <dbReference type="ARBA" id="ARBA00004123"/>
    </source>
</evidence>
<comment type="similarity">
    <text evidence="2">Belongs to the activator 1 large subunit family.</text>
</comment>
<dbReference type="Gene3D" id="3.40.50.10190">
    <property type="entry name" value="BRCT domain"/>
    <property type="match status" value="1"/>
</dbReference>
<dbReference type="Gene3D" id="1.10.8.60">
    <property type="match status" value="1"/>
</dbReference>
<dbReference type="VEuPathDB" id="MicrosporidiaDB:H312_03315"/>
<dbReference type="PROSITE" id="PS50172">
    <property type="entry name" value="BRCT"/>
    <property type="match status" value="1"/>
</dbReference>
<dbReference type="Pfam" id="PF08519">
    <property type="entry name" value="RFC1"/>
    <property type="match status" value="1"/>
</dbReference>
<dbReference type="Gene3D" id="3.40.50.300">
    <property type="entry name" value="P-loop containing nucleotide triphosphate hydrolases"/>
    <property type="match status" value="1"/>
</dbReference>
<feature type="domain" description="BRCT" evidence="8">
    <location>
        <begin position="4"/>
        <end position="93"/>
    </location>
</feature>
<reference evidence="9 10" key="2">
    <citation type="submission" date="2014-03" db="EMBL/GenBank/DDBJ databases">
        <title>The Genome Sequence of Anncaliia algerae insect isolate PRA339.</title>
        <authorList>
            <consortium name="The Broad Institute Genome Sequencing Platform"/>
            <consortium name="The Broad Institute Genome Sequencing Center for Infectious Disease"/>
            <person name="Cuomo C."/>
            <person name="Becnel J."/>
            <person name="Sanscrainte N."/>
            <person name="Walker B."/>
            <person name="Young S.K."/>
            <person name="Zeng Q."/>
            <person name="Gargeya S."/>
            <person name="Fitzgerald M."/>
            <person name="Haas B."/>
            <person name="Abouelleil A."/>
            <person name="Alvarado L."/>
            <person name="Arachchi H.M."/>
            <person name="Berlin A.M."/>
            <person name="Chapman S.B."/>
            <person name="Dewar J."/>
            <person name="Goldberg J."/>
            <person name="Griggs A."/>
            <person name="Gujja S."/>
            <person name="Hansen M."/>
            <person name="Howarth C."/>
            <person name="Imamovic A."/>
            <person name="Larimer J."/>
            <person name="McCowan C."/>
            <person name="Murphy C."/>
            <person name="Neiman D."/>
            <person name="Pearson M."/>
            <person name="Priest M."/>
            <person name="Roberts A."/>
            <person name="Saif S."/>
            <person name="Shea T."/>
            <person name="Sisk P."/>
            <person name="Sykes S."/>
            <person name="Wortman J."/>
            <person name="Nusbaum C."/>
            <person name="Birren B."/>
        </authorList>
    </citation>
    <scope>NUCLEOTIDE SEQUENCE [LARGE SCALE GENOMIC DNA]</scope>
    <source>
        <strain evidence="9 10">PRA339</strain>
    </source>
</reference>
<dbReference type="CDD" id="cd18140">
    <property type="entry name" value="HLD_clamp_RFC"/>
    <property type="match status" value="1"/>
</dbReference>
<dbReference type="Proteomes" id="UP000030655">
    <property type="component" value="Unassembled WGS sequence"/>
</dbReference>
<evidence type="ECO:0000256" key="7">
    <source>
        <dbReference type="ARBA" id="ARBA00023242"/>
    </source>
</evidence>
<evidence type="ECO:0000256" key="3">
    <source>
        <dbReference type="ARBA" id="ARBA00020401"/>
    </source>
</evidence>
<dbReference type="SUPFAM" id="SSF52113">
    <property type="entry name" value="BRCT domain"/>
    <property type="match status" value="1"/>
</dbReference>
<protein>
    <recommendedName>
        <fullName evidence="3">Replication factor C subunit 1</fullName>
    </recommendedName>
</protein>
<dbReference type="PANTHER" id="PTHR23389:SF6">
    <property type="entry name" value="REPLICATION FACTOR C SUBUNIT 1"/>
    <property type="match status" value="1"/>
</dbReference>
<dbReference type="AlphaFoldDB" id="A0A059EWJ8"/>
<dbReference type="OrthoDB" id="446168at2759"/>
<dbReference type="PANTHER" id="PTHR23389">
    <property type="entry name" value="CHROMOSOME TRANSMISSION FIDELITY FACTOR 18"/>
    <property type="match status" value="1"/>
</dbReference>
<dbReference type="InterPro" id="IPR036420">
    <property type="entry name" value="BRCT_dom_sf"/>
</dbReference>
<dbReference type="GO" id="GO:0005663">
    <property type="term" value="C:DNA replication factor C complex"/>
    <property type="evidence" value="ECO:0007669"/>
    <property type="project" value="InterPro"/>
</dbReference>
<dbReference type="HOGENOM" id="CLU_003574_8_0_1"/>
<dbReference type="Gene3D" id="1.20.272.10">
    <property type="match status" value="1"/>
</dbReference>
<accession>A0A059EWJ8</accession>
<dbReference type="SMART" id="SM00382">
    <property type="entry name" value="AAA"/>
    <property type="match status" value="1"/>
</dbReference>
<dbReference type="Pfam" id="PF00004">
    <property type="entry name" value="AAA"/>
    <property type="match status" value="1"/>
</dbReference>
<dbReference type="InterPro" id="IPR003593">
    <property type="entry name" value="AAA+_ATPase"/>
</dbReference>
<evidence type="ECO:0000256" key="4">
    <source>
        <dbReference type="ARBA" id="ARBA00022705"/>
    </source>
</evidence>
<dbReference type="Pfam" id="PF00533">
    <property type="entry name" value="BRCT"/>
    <property type="match status" value="1"/>
</dbReference>
<keyword evidence="4" id="KW-0235">DNA replication</keyword>
<dbReference type="SUPFAM" id="SSF48019">
    <property type="entry name" value="post-AAA+ oligomerization domain-like"/>
    <property type="match status" value="1"/>
</dbReference>
<keyword evidence="7" id="KW-0539">Nucleus</keyword>
<dbReference type="InterPro" id="IPR047854">
    <property type="entry name" value="RFC_lid"/>
</dbReference>
<dbReference type="FunFam" id="3.40.50.300:FF:000395">
    <property type="entry name" value="Replication factor C subunit 1"/>
    <property type="match status" value="1"/>
</dbReference>
<dbReference type="InterPro" id="IPR013725">
    <property type="entry name" value="DNA_replication_fac_RFC1_C"/>
</dbReference>
<dbReference type="InterPro" id="IPR003959">
    <property type="entry name" value="ATPase_AAA_core"/>
</dbReference>
<comment type="subcellular location">
    <subcellularLocation>
        <location evidence="1">Nucleus</location>
    </subcellularLocation>
</comment>
<evidence type="ECO:0000256" key="6">
    <source>
        <dbReference type="ARBA" id="ARBA00022840"/>
    </source>
</evidence>
<dbReference type="GO" id="GO:0003689">
    <property type="term" value="F:DNA clamp loader activity"/>
    <property type="evidence" value="ECO:0007669"/>
    <property type="project" value="InterPro"/>
</dbReference>
<gene>
    <name evidence="9" type="ORF">H312_03315</name>
</gene>
<dbReference type="GO" id="GO:0006281">
    <property type="term" value="P:DNA repair"/>
    <property type="evidence" value="ECO:0007669"/>
    <property type="project" value="InterPro"/>
</dbReference>
<sequence>MGEEDMYPLKEKTFVFTGELSMDREEAKEKVILLGGRVTIAPSGKTTYLVAGEEPGPSKIEKAEALGITILNEEQFLKMITKNEKKCHDPVITDLPDGRSENEDINSHNEIWTEKYRPKERNEFVGNKEIINQLSDFLKGKSDKKAVLLSGSPGCGKTTMAYFVSNELNYNIVEFNASDVRNKSEIANKIKDGFVSNSIFSASKKKRVIIMDEIDGMTSDRGGIPELTRLIKNTKIPIICICNDRHHPKIRTLSNYCLDLRFRKLDSKQLLPRIREILKKEKKQIPDSLINDLVMHSNGDMRYILNSLQSLITKKSVSIKQANIFTKKTVLKNIFEIAAEMFKKGKIDSKLDLYFEEYSTMGMFVYENYLKVGYRNMNELYNASDSISFAEIFENKIYGPAQMWNLAPIHGFFACVNPTKVSFLREMVRFPMWLGHNSNALKNHRNLLKVLRHGYRHFKAERDCFRIFYLEILMRKYEIGLQTENIQECLDILIQYDLLKEDIELLFEMFPSVQQTFKKVPTKIKSSLTSKYKKIQRDLPYYVEDIKKSQIDEEEESVTEEVDFE</sequence>
<evidence type="ECO:0000259" key="8">
    <source>
        <dbReference type="PROSITE" id="PS50172"/>
    </source>
</evidence>
<dbReference type="InterPro" id="IPR001357">
    <property type="entry name" value="BRCT_dom"/>
</dbReference>
<dbReference type="GO" id="GO:0006271">
    <property type="term" value="P:DNA strand elongation involved in DNA replication"/>
    <property type="evidence" value="ECO:0007669"/>
    <property type="project" value="UniProtKB-ARBA"/>
</dbReference>
<dbReference type="CDD" id="cd00009">
    <property type="entry name" value="AAA"/>
    <property type="match status" value="1"/>
</dbReference>
<dbReference type="GO" id="GO:0005634">
    <property type="term" value="C:nucleus"/>
    <property type="evidence" value="ECO:0007669"/>
    <property type="project" value="UniProtKB-SubCell"/>
</dbReference>
<evidence type="ECO:0000313" key="10">
    <source>
        <dbReference type="Proteomes" id="UP000030655"/>
    </source>
</evidence>
<keyword evidence="6" id="KW-0067">ATP-binding</keyword>
<keyword evidence="5" id="KW-0547">Nucleotide-binding</keyword>
<organism evidence="9 10">
    <name type="scientific">Anncaliia algerae PRA339</name>
    <dbReference type="NCBI Taxonomy" id="1288291"/>
    <lineage>
        <taxon>Eukaryota</taxon>
        <taxon>Fungi</taxon>
        <taxon>Fungi incertae sedis</taxon>
        <taxon>Microsporidia</taxon>
        <taxon>Tubulinosematoidea</taxon>
        <taxon>Tubulinosematidae</taxon>
        <taxon>Anncaliia</taxon>
    </lineage>
</organism>
<dbReference type="InterPro" id="IPR012178">
    <property type="entry name" value="RFC1"/>
</dbReference>
<dbReference type="SMART" id="SM00292">
    <property type="entry name" value="BRCT"/>
    <property type="match status" value="1"/>
</dbReference>
<dbReference type="GO" id="GO:0005524">
    <property type="term" value="F:ATP binding"/>
    <property type="evidence" value="ECO:0007669"/>
    <property type="project" value="UniProtKB-KW"/>
</dbReference>
<dbReference type="GO" id="GO:0016887">
    <property type="term" value="F:ATP hydrolysis activity"/>
    <property type="evidence" value="ECO:0007669"/>
    <property type="project" value="InterPro"/>
</dbReference>
<dbReference type="PIRSF" id="PIRSF036578">
    <property type="entry name" value="RFC1"/>
    <property type="match status" value="1"/>
</dbReference>
<name>A0A059EWJ8_9MICR</name>
<proteinExistence type="inferred from homology"/>
<dbReference type="GO" id="GO:0003677">
    <property type="term" value="F:DNA binding"/>
    <property type="evidence" value="ECO:0007669"/>
    <property type="project" value="InterPro"/>
</dbReference>
<dbReference type="STRING" id="1288291.A0A059EWJ8"/>
<evidence type="ECO:0000256" key="5">
    <source>
        <dbReference type="ARBA" id="ARBA00022741"/>
    </source>
</evidence>
<evidence type="ECO:0000313" key="9">
    <source>
        <dbReference type="EMBL" id="KCZ79300.1"/>
    </source>
</evidence>
<dbReference type="InterPro" id="IPR027417">
    <property type="entry name" value="P-loop_NTPase"/>
</dbReference>
<reference evidence="10" key="1">
    <citation type="submission" date="2013-02" db="EMBL/GenBank/DDBJ databases">
        <authorList>
            <consortium name="The Broad Institute Genome Sequencing Platform"/>
            <person name="Cuomo C."/>
            <person name="Becnel J."/>
            <person name="Sanscrainte N."/>
            <person name="Walker B."/>
            <person name="Young S.K."/>
            <person name="Zeng Q."/>
            <person name="Gargeya S."/>
            <person name="Fitzgerald M."/>
            <person name="Haas B."/>
            <person name="Abouelleil A."/>
            <person name="Alvarado L."/>
            <person name="Arachchi H.M."/>
            <person name="Berlin A.M."/>
            <person name="Chapman S.B."/>
            <person name="Dewar J."/>
            <person name="Goldberg J."/>
            <person name="Griggs A."/>
            <person name="Gujja S."/>
            <person name="Hansen M."/>
            <person name="Howarth C."/>
            <person name="Imamovic A."/>
            <person name="Larimer J."/>
            <person name="McCowan C."/>
            <person name="Murphy C."/>
            <person name="Neiman D."/>
            <person name="Pearson M."/>
            <person name="Priest M."/>
            <person name="Roberts A."/>
            <person name="Saif S."/>
            <person name="Shea T."/>
            <person name="Sisk P."/>
            <person name="Sykes S."/>
            <person name="Wortman J."/>
            <person name="Nusbaum C."/>
            <person name="Birren B."/>
        </authorList>
    </citation>
    <scope>NUCLEOTIDE SEQUENCE [LARGE SCALE GENOMIC DNA]</scope>
    <source>
        <strain evidence="10">PRA339</strain>
    </source>
</reference>
<dbReference type="InterPro" id="IPR008921">
    <property type="entry name" value="DNA_pol3_clamp-load_cplx_C"/>
</dbReference>
<dbReference type="EMBL" id="KK365304">
    <property type="protein sequence ID" value="KCZ79300.1"/>
    <property type="molecule type" value="Genomic_DNA"/>
</dbReference>
<keyword evidence="10" id="KW-1185">Reference proteome</keyword>
<dbReference type="SUPFAM" id="SSF52540">
    <property type="entry name" value="P-loop containing nucleoside triphosphate hydrolases"/>
    <property type="match status" value="1"/>
</dbReference>
<evidence type="ECO:0000256" key="2">
    <source>
        <dbReference type="ARBA" id="ARBA00006116"/>
    </source>
</evidence>